<evidence type="ECO:0000256" key="3">
    <source>
        <dbReference type="ARBA" id="ARBA00022692"/>
    </source>
</evidence>
<feature type="transmembrane region" description="Helical" evidence="12">
    <location>
        <begin position="121"/>
        <end position="139"/>
    </location>
</feature>
<evidence type="ECO:0000256" key="2">
    <source>
        <dbReference type="ARBA" id="ARBA00004141"/>
    </source>
</evidence>
<comment type="pathway">
    <text evidence="10 12">Porphyrin-containing compound metabolism; heme A biosynthesis; heme A from heme O: step 1/1.</text>
</comment>
<feature type="transmembrane region" description="Helical" evidence="12">
    <location>
        <begin position="9"/>
        <end position="29"/>
    </location>
</feature>
<dbReference type="PATRIC" id="fig|449216.3.peg.261"/>
<dbReference type="Proteomes" id="UP000006931">
    <property type="component" value="Chromosome"/>
</dbReference>
<comment type="catalytic activity">
    <reaction evidence="11">
        <text>Fe(II)-heme o + 2 A + H2O = Fe(II)-heme a + 2 AH2</text>
        <dbReference type="Rhea" id="RHEA:63388"/>
        <dbReference type="ChEBI" id="CHEBI:13193"/>
        <dbReference type="ChEBI" id="CHEBI:15377"/>
        <dbReference type="ChEBI" id="CHEBI:17499"/>
        <dbReference type="ChEBI" id="CHEBI:60530"/>
        <dbReference type="ChEBI" id="CHEBI:61715"/>
        <dbReference type="EC" id="1.17.99.9"/>
    </reaction>
    <physiologicalReaction direction="left-to-right" evidence="11">
        <dbReference type="Rhea" id="RHEA:63389"/>
    </physiologicalReaction>
</comment>
<dbReference type="UniPathway" id="UPA00269">
    <property type="reaction ID" value="UER00713"/>
</dbReference>
<name>D5AWI1_RICPP</name>
<evidence type="ECO:0000313" key="13">
    <source>
        <dbReference type="EMBL" id="ADE29770.1"/>
    </source>
</evidence>
<evidence type="ECO:0000313" key="14">
    <source>
        <dbReference type="Proteomes" id="UP000006931"/>
    </source>
</evidence>
<comment type="subcellular location">
    <subcellularLocation>
        <location evidence="12">Cell membrane</location>
        <topology evidence="12">Multi-pass membrane protein</topology>
    </subcellularLocation>
    <subcellularLocation>
        <location evidence="2">Membrane</location>
        <topology evidence="2">Multi-pass membrane protein</topology>
    </subcellularLocation>
</comment>
<dbReference type="PANTHER" id="PTHR23289">
    <property type="entry name" value="CYTOCHROME C OXIDASE ASSEMBLY PROTEIN COX15"/>
    <property type="match status" value="1"/>
</dbReference>
<comment type="cofactor">
    <cofactor evidence="1 12">
        <name>heme b</name>
        <dbReference type="ChEBI" id="CHEBI:60344"/>
    </cofactor>
</comment>
<feature type="transmembrane region" description="Helical" evidence="12">
    <location>
        <begin position="251"/>
        <end position="272"/>
    </location>
</feature>
<dbReference type="GO" id="GO:0046872">
    <property type="term" value="F:metal ion binding"/>
    <property type="evidence" value="ECO:0007669"/>
    <property type="project" value="UniProtKB-KW"/>
</dbReference>
<keyword evidence="5 12" id="KW-1133">Transmembrane helix</keyword>
<sequence>MHQNLITRWLFISCIMVILMIIIGGITRLTGAGLSIVEWSPVTGLLPPFSFESWQVEFAKYKAFPEYQSVNYDITLSQFKFIYLLEFIHRLLGRITTLIYIVPLICFYFQGVIKKCKMLPYIIALLLFCIQGFMGWYMVESGLLNNHSVSHFRLAFHLIIAVIIYHILFYQLIKNYCDLLLIPSQKLLLIFSCISITVIYIQIFLGALVAGLDAGLVYNNFPLMGDNFIPIEIQDNLFNLTNLYDPVFMQFMHRLGGFSVFAVNAILVICLFKVKHLQLTKIAYFLIIVLLIQIATGIITIVYSVPIIIASIHQFVAIILLSIIIWCYFLFKNS</sequence>
<proteinExistence type="inferred from homology"/>
<evidence type="ECO:0000256" key="8">
    <source>
        <dbReference type="ARBA" id="ARBA00023133"/>
    </source>
</evidence>
<dbReference type="InterPro" id="IPR003780">
    <property type="entry name" value="COX15/CtaA_fam"/>
</dbReference>
<keyword evidence="8 12" id="KW-0350">Heme biosynthesis</keyword>
<gene>
    <name evidence="13" type="primary">coxW</name>
    <name evidence="12" type="synonym">ctaA</name>
    <name evidence="13" type="ordered locus">rpr22_CDS251</name>
</gene>
<keyword evidence="3 12" id="KW-0812">Transmembrane</keyword>
<evidence type="ECO:0000256" key="5">
    <source>
        <dbReference type="ARBA" id="ARBA00022989"/>
    </source>
</evidence>
<evidence type="ECO:0000256" key="12">
    <source>
        <dbReference type="HAMAP-Rule" id="MF_01665"/>
    </source>
</evidence>
<evidence type="ECO:0000256" key="9">
    <source>
        <dbReference type="ARBA" id="ARBA00023136"/>
    </source>
</evidence>
<dbReference type="InterPro" id="IPR023754">
    <property type="entry name" value="HemeA_Synthase_type2"/>
</dbReference>
<comment type="function">
    <text evidence="12">Catalyzes the conversion of heme O to heme A by two successive hydroxylations of the methyl group at C8. The first hydroxylation forms heme I, the second hydroxylation results in an unstable dihydroxymethyl group, which spontaneously dehydrates, resulting in the formyl group of heme A.</text>
</comment>
<dbReference type="PANTHER" id="PTHR23289:SF2">
    <property type="entry name" value="CYTOCHROME C OXIDASE ASSEMBLY PROTEIN COX15 HOMOLOG"/>
    <property type="match status" value="1"/>
</dbReference>
<dbReference type="GO" id="GO:0016653">
    <property type="term" value="F:oxidoreductase activity, acting on NAD(P)H, heme protein as acceptor"/>
    <property type="evidence" value="ECO:0007669"/>
    <property type="project" value="TreeGrafter"/>
</dbReference>
<evidence type="ECO:0000256" key="1">
    <source>
        <dbReference type="ARBA" id="ARBA00001970"/>
    </source>
</evidence>
<dbReference type="RefSeq" id="WP_010886248.1">
    <property type="nucleotide sequence ID" value="NC_017560.1"/>
</dbReference>
<comment type="similarity">
    <text evidence="12">Belongs to the COX15/CtaA family. Type 2 subfamily.</text>
</comment>
<organism evidence="13 14">
    <name type="scientific">Rickettsia prowazekii (strain Rp22)</name>
    <dbReference type="NCBI Taxonomy" id="449216"/>
    <lineage>
        <taxon>Bacteria</taxon>
        <taxon>Pseudomonadati</taxon>
        <taxon>Pseudomonadota</taxon>
        <taxon>Alphaproteobacteria</taxon>
        <taxon>Rickettsiales</taxon>
        <taxon>Rickettsiaceae</taxon>
        <taxon>Rickettsieae</taxon>
        <taxon>Rickettsia</taxon>
        <taxon>typhus group</taxon>
    </lineage>
</organism>
<dbReference type="HOGENOM" id="CLU_017627_0_0_5"/>
<evidence type="ECO:0000256" key="7">
    <source>
        <dbReference type="ARBA" id="ARBA00023004"/>
    </source>
</evidence>
<feature type="transmembrane region" description="Helical" evidence="12">
    <location>
        <begin position="151"/>
        <end position="168"/>
    </location>
</feature>
<keyword evidence="9 12" id="KW-0472">Membrane</keyword>
<dbReference type="GO" id="GO:0006784">
    <property type="term" value="P:heme A biosynthetic process"/>
    <property type="evidence" value="ECO:0007669"/>
    <property type="project" value="UniProtKB-UniRule"/>
</dbReference>
<keyword evidence="4 12" id="KW-0479">Metal-binding</keyword>
<feature type="binding site" description="axial binding residue" evidence="12">
    <location>
        <position position="253"/>
    </location>
    <ligand>
        <name>heme</name>
        <dbReference type="ChEBI" id="CHEBI:30413"/>
    </ligand>
    <ligandPart>
        <name>Fe</name>
        <dbReference type="ChEBI" id="CHEBI:18248"/>
    </ligandPart>
</feature>
<feature type="transmembrane region" description="Helical" evidence="12">
    <location>
        <begin position="284"/>
        <end position="305"/>
    </location>
</feature>
<keyword evidence="6 12" id="KW-0560">Oxidoreductase</keyword>
<feature type="binding site" description="axial binding residue" evidence="12">
    <location>
        <position position="313"/>
    </location>
    <ligand>
        <name>heme</name>
        <dbReference type="ChEBI" id="CHEBI:30413"/>
    </ligand>
    <ligandPart>
        <name>Fe</name>
        <dbReference type="ChEBI" id="CHEBI:18248"/>
    </ligandPart>
</feature>
<keyword evidence="7 12" id="KW-0408">Iron</keyword>
<protein>
    <recommendedName>
        <fullName evidence="12">Heme A synthase</fullName>
        <shortName evidence="12">HAS</shortName>
        <ecNumber evidence="12">1.17.99.9</ecNumber>
    </recommendedName>
    <alternativeName>
        <fullName evidence="12">Cytochrome aa3-controlling protein</fullName>
    </alternativeName>
</protein>
<dbReference type="GO" id="GO:0120547">
    <property type="term" value="F:heme A synthase activity"/>
    <property type="evidence" value="ECO:0007669"/>
    <property type="project" value="UniProtKB-EC"/>
</dbReference>
<feature type="transmembrane region" description="Helical" evidence="12">
    <location>
        <begin position="91"/>
        <end position="109"/>
    </location>
</feature>
<dbReference type="AlphaFoldDB" id="D5AWI1"/>
<evidence type="ECO:0000256" key="11">
    <source>
        <dbReference type="ARBA" id="ARBA00048044"/>
    </source>
</evidence>
<dbReference type="KEGG" id="rpq:rpr22_CDS251"/>
<dbReference type="EMBL" id="CP001584">
    <property type="protein sequence ID" value="ADE29770.1"/>
    <property type="molecule type" value="Genomic_DNA"/>
</dbReference>
<accession>D5AWI1</accession>
<evidence type="ECO:0000256" key="6">
    <source>
        <dbReference type="ARBA" id="ARBA00023002"/>
    </source>
</evidence>
<comment type="subunit">
    <text evidence="12">Interacts with CtaB.</text>
</comment>
<feature type="transmembrane region" description="Helical" evidence="12">
    <location>
        <begin position="188"/>
        <end position="212"/>
    </location>
</feature>
<dbReference type="SMR" id="D5AWI1"/>
<dbReference type="GO" id="GO:0005886">
    <property type="term" value="C:plasma membrane"/>
    <property type="evidence" value="ECO:0007669"/>
    <property type="project" value="UniProtKB-SubCell"/>
</dbReference>
<keyword evidence="12" id="KW-1003">Cell membrane</keyword>
<dbReference type="HAMAP" id="MF_01665">
    <property type="entry name" value="HemeA_synth_type2"/>
    <property type="match status" value="1"/>
</dbReference>
<evidence type="ECO:0000256" key="10">
    <source>
        <dbReference type="ARBA" id="ARBA00044501"/>
    </source>
</evidence>
<feature type="transmembrane region" description="Helical" evidence="12">
    <location>
        <begin position="311"/>
        <end position="331"/>
    </location>
</feature>
<dbReference type="EC" id="1.17.99.9" evidence="12"/>
<evidence type="ECO:0000256" key="4">
    <source>
        <dbReference type="ARBA" id="ARBA00022723"/>
    </source>
</evidence>
<reference evidence="13 14" key="1">
    <citation type="journal article" date="2010" name="Genome Res.">
        <title>Genomic, proteomic, and transcriptomic analysis of virulent and avirulent Rickettsia prowazekii reveals its adaptive mutation capabilities.</title>
        <authorList>
            <person name="Bechah Y."/>
            <person name="El Karkouri K."/>
            <person name="Mediannikov O."/>
            <person name="Leroy Q."/>
            <person name="Pelletier N."/>
            <person name="Robert C."/>
            <person name="Medigue C."/>
            <person name="Mege J.L."/>
            <person name="Raoult D."/>
        </authorList>
    </citation>
    <scope>NUCLEOTIDE SEQUENCE [LARGE SCALE GENOMIC DNA]</scope>
    <source>
        <strain evidence="13 14">Rp22</strain>
    </source>
</reference>
<dbReference type="GeneID" id="57569385"/>
<dbReference type="Pfam" id="PF02628">
    <property type="entry name" value="COX15-CtaA"/>
    <property type="match status" value="1"/>
</dbReference>